<gene>
    <name evidence="1" type="ORF">MENTE1834_LOCUS45326</name>
</gene>
<dbReference type="EMBL" id="CAVMJV010000149">
    <property type="protein sequence ID" value="CAK5114244.1"/>
    <property type="molecule type" value="Genomic_DNA"/>
</dbReference>
<comment type="caution">
    <text evidence="1">The sequence shown here is derived from an EMBL/GenBank/DDBJ whole genome shotgun (WGS) entry which is preliminary data.</text>
</comment>
<evidence type="ECO:0000313" key="1">
    <source>
        <dbReference type="EMBL" id="CAK5114244.1"/>
    </source>
</evidence>
<name>A0ACB1AZ59_MELEN</name>
<evidence type="ECO:0000313" key="2">
    <source>
        <dbReference type="Proteomes" id="UP001497535"/>
    </source>
</evidence>
<sequence length="104" mass="11727">MESQKSQLLSKPISFNLVKRFSHLQVIGELEWVAPLGIPAMLLLKFILFPDNKTLLFPSHSTHKGISATSTRIYPRPGSPLSFFPFILLFNSWDTTSLDLLPLS</sequence>
<reference evidence="1" key="1">
    <citation type="submission" date="2023-11" db="EMBL/GenBank/DDBJ databases">
        <authorList>
            <person name="Poullet M."/>
        </authorList>
    </citation>
    <scope>NUCLEOTIDE SEQUENCE</scope>
    <source>
        <strain evidence="1">E1834</strain>
    </source>
</reference>
<dbReference type="Proteomes" id="UP001497535">
    <property type="component" value="Unassembled WGS sequence"/>
</dbReference>
<organism evidence="1 2">
    <name type="scientific">Meloidogyne enterolobii</name>
    <name type="common">Root-knot nematode worm</name>
    <name type="synonym">Meloidogyne mayaguensis</name>
    <dbReference type="NCBI Taxonomy" id="390850"/>
    <lineage>
        <taxon>Eukaryota</taxon>
        <taxon>Metazoa</taxon>
        <taxon>Ecdysozoa</taxon>
        <taxon>Nematoda</taxon>
        <taxon>Chromadorea</taxon>
        <taxon>Rhabditida</taxon>
        <taxon>Tylenchina</taxon>
        <taxon>Tylenchomorpha</taxon>
        <taxon>Tylenchoidea</taxon>
        <taxon>Meloidogynidae</taxon>
        <taxon>Meloidogyninae</taxon>
        <taxon>Meloidogyne</taxon>
    </lineage>
</organism>
<protein>
    <submittedName>
        <fullName evidence="1">Uncharacterized protein</fullName>
    </submittedName>
</protein>
<accession>A0ACB1AZ59</accession>
<proteinExistence type="predicted"/>
<keyword evidence="2" id="KW-1185">Reference proteome</keyword>